<protein>
    <submittedName>
        <fullName evidence="3">Zinc-ribbon domain-containing protein</fullName>
    </submittedName>
</protein>
<sequence length="228" mass="25890">MFCSRCGKEIADGSVFCNYCGAKQSVPAPAPENKNGISFASTICPNCSGHLNINVKTNTAVCPYCNSRFVLNMDDSMEEAMQNAAEIETLMDDAKKFEKKGDTESALQCYKKVLELDPDHAEAKERLAKVRILNYVYLKSKMFDDYTIMELRKDSMTCHKKDGSKEIWLFRKMTDLSYFFGSMDFTYKGEISSRTIGVMDEKEVVTFIRNAQKGIYPPIDKDLLDEDE</sequence>
<dbReference type="EMBL" id="FMYW01000002">
    <property type="protein sequence ID" value="SDC07184.1"/>
    <property type="molecule type" value="Genomic_DNA"/>
</dbReference>
<dbReference type="InterPro" id="IPR026870">
    <property type="entry name" value="Zinc_ribbon_dom"/>
</dbReference>
<dbReference type="InterPro" id="IPR011990">
    <property type="entry name" value="TPR-like_helical_dom_sf"/>
</dbReference>
<evidence type="ECO:0000313" key="4">
    <source>
        <dbReference type="Proteomes" id="UP000198943"/>
    </source>
</evidence>
<dbReference type="InterPro" id="IPR019734">
    <property type="entry name" value="TPR_rpt"/>
</dbReference>
<evidence type="ECO:0000256" key="1">
    <source>
        <dbReference type="PROSITE-ProRule" id="PRU00339"/>
    </source>
</evidence>
<dbReference type="PROSITE" id="PS50005">
    <property type="entry name" value="TPR"/>
    <property type="match status" value="1"/>
</dbReference>
<reference evidence="4" key="1">
    <citation type="submission" date="2016-10" db="EMBL/GenBank/DDBJ databases">
        <authorList>
            <person name="Varghese N."/>
            <person name="Submissions S."/>
        </authorList>
    </citation>
    <scope>NUCLEOTIDE SEQUENCE [LARGE SCALE GENOMIC DNA]</scope>
    <source>
        <strain evidence="4">DSM 11005</strain>
    </source>
</reference>
<dbReference type="SUPFAM" id="SSF48452">
    <property type="entry name" value="TPR-like"/>
    <property type="match status" value="1"/>
</dbReference>
<feature type="repeat" description="TPR" evidence="1">
    <location>
        <begin position="87"/>
        <end position="120"/>
    </location>
</feature>
<dbReference type="Pfam" id="PF13240">
    <property type="entry name" value="Zn_Ribbon_1"/>
    <property type="match status" value="1"/>
</dbReference>
<dbReference type="OrthoDB" id="1651907at2"/>
<dbReference type="Gene3D" id="1.25.40.10">
    <property type="entry name" value="Tetratricopeptide repeat domain"/>
    <property type="match status" value="1"/>
</dbReference>
<dbReference type="AlphaFoldDB" id="A0A1G6IL44"/>
<dbReference type="RefSeq" id="WP_093729305.1">
    <property type="nucleotide sequence ID" value="NZ_FMYW01000002.1"/>
</dbReference>
<keyword evidence="4" id="KW-1185">Reference proteome</keyword>
<proteinExistence type="predicted"/>
<name>A0A1G6IL44_9FIRM</name>
<organism evidence="3 4">
    <name type="scientific">Succiniclasticum ruminis</name>
    <dbReference type="NCBI Taxonomy" id="40841"/>
    <lineage>
        <taxon>Bacteria</taxon>
        <taxon>Bacillati</taxon>
        <taxon>Bacillota</taxon>
        <taxon>Negativicutes</taxon>
        <taxon>Acidaminococcales</taxon>
        <taxon>Acidaminococcaceae</taxon>
        <taxon>Succiniclasticum</taxon>
    </lineage>
</organism>
<accession>A0A1G6IL44</accession>
<evidence type="ECO:0000313" key="3">
    <source>
        <dbReference type="EMBL" id="SDC07184.1"/>
    </source>
</evidence>
<dbReference type="Proteomes" id="UP000198943">
    <property type="component" value="Unassembled WGS sequence"/>
</dbReference>
<evidence type="ECO:0000259" key="2">
    <source>
        <dbReference type="Pfam" id="PF13240"/>
    </source>
</evidence>
<dbReference type="SMART" id="SM00028">
    <property type="entry name" value="TPR"/>
    <property type="match status" value="1"/>
</dbReference>
<keyword evidence="1" id="KW-0802">TPR repeat</keyword>
<feature type="domain" description="Zinc-ribbon" evidence="2">
    <location>
        <begin position="2"/>
        <end position="23"/>
    </location>
</feature>
<gene>
    <name evidence="3" type="ORF">SAMN04487864_102131</name>
</gene>